<proteinExistence type="predicted"/>
<dbReference type="AlphaFoldDB" id="A0A378C7Y6"/>
<evidence type="ECO:0000313" key="1">
    <source>
        <dbReference type="EMBL" id="STV64484.1"/>
    </source>
</evidence>
<reference evidence="1 2" key="1">
    <citation type="submission" date="2018-06" db="EMBL/GenBank/DDBJ databases">
        <authorList>
            <consortium name="Pathogen Informatics"/>
            <person name="Doyle S."/>
        </authorList>
    </citation>
    <scope>NUCLEOTIDE SEQUENCE [LARGE SCALE GENOMIC DNA]</scope>
    <source>
        <strain evidence="1 2">NCTC11679</strain>
    </source>
</reference>
<dbReference type="RefSeq" id="WP_258315110.1">
    <property type="nucleotide sequence ID" value="NZ_JBINKU010000002.1"/>
</dbReference>
<protein>
    <recommendedName>
        <fullName evidence="3">Bacteriophage abortive infection AbiH</fullName>
    </recommendedName>
</protein>
<dbReference type="EMBL" id="UGMG01000001">
    <property type="protein sequence ID" value="STV64484.1"/>
    <property type="molecule type" value="Genomic_DNA"/>
</dbReference>
<organism evidence="1 2">
    <name type="scientific">Klebsiella pneumoniae</name>
    <dbReference type="NCBI Taxonomy" id="573"/>
    <lineage>
        <taxon>Bacteria</taxon>
        <taxon>Pseudomonadati</taxon>
        <taxon>Pseudomonadota</taxon>
        <taxon>Gammaproteobacteria</taxon>
        <taxon>Enterobacterales</taxon>
        <taxon>Enterobacteriaceae</taxon>
        <taxon>Klebsiella/Raoultella group</taxon>
        <taxon>Klebsiella</taxon>
        <taxon>Klebsiella pneumoniae complex</taxon>
    </lineage>
</organism>
<evidence type="ECO:0008006" key="3">
    <source>
        <dbReference type="Google" id="ProtNLM"/>
    </source>
</evidence>
<sequence length="310" mass="35885">MVVNGEQVRLVSLYNSTKGKTMRLYIIGNGFDIRHGLPTGYKHFKSYVAKNDQELYDAIEEYMPAGDEWNELESALGEIDYELILQNSEMFLASYNTDDWSDAYHHDYQYEVDKITRMLSARLKEQFTDWVKGINIADAYDSEQYIPPIPRESLYFSFNYTNTLQQIYAVPDAQIIHIHGNCSYDDDLILGHSFRVEKPLNPYIGPDQDTRIAEAYDSINEYFGNTFKPSEDIIKEESVFFSSLNNVDEVIVLGHSLAEVDGEYFAKINKSIQENARWIVALYRGEEKSGSLEDYDVRNSNISYVQYEDI</sequence>
<dbReference type="InterPro" id="IPR025935">
    <property type="entry name" value="AbiH"/>
</dbReference>
<dbReference type="Pfam" id="PF14253">
    <property type="entry name" value="AbiH"/>
    <property type="match status" value="1"/>
</dbReference>
<name>A0A378C7Y6_KLEPN</name>
<gene>
    <name evidence="1" type="ORF">NCTC11679_03058</name>
</gene>
<dbReference type="Proteomes" id="UP000255239">
    <property type="component" value="Unassembled WGS sequence"/>
</dbReference>
<accession>A0A378C7Y6</accession>
<evidence type="ECO:0000313" key="2">
    <source>
        <dbReference type="Proteomes" id="UP000255239"/>
    </source>
</evidence>